<comment type="subunit">
    <text evidence="6">Homodimer.</text>
</comment>
<reference evidence="19 20" key="1">
    <citation type="submission" date="2019-02" db="EMBL/GenBank/DDBJ databases">
        <title>Prokaryotic population dynamics and viral predation in marine succession experiment using metagenomics: the confinement effect.</title>
        <authorList>
            <person name="Haro-Moreno J.M."/>
            <person name="Rodriguez-Valera F."/>
            <person name="Lopez-Perez M."/>
        </authorList>
    </citation>
    <scope>NUCLEOTIDE SEQUENCE [LARGE SCALE GENOMIC DNA]</scope>
    <source>
        <strain evidence="19">MED-G169</strain>
    </source>
</reference>
<evidence type="ECO:0000256" key="15">
    <source>
        <dbReference type="ARBA" id="ARBA00047891"/>
    </source>
</evidence>
<dbReference type="EMBL" id="SHBO01000065">
    <property type="protein sequence ID" value="RZO03707.1"/>
    <property type="molecule type" value="Genomic_DNA"/>
</dbReference>
<evidence type="ECO:0000256" key="3">
    <source>
        <dbReference type="ARBA" id="ARBA00005076"/>
    </source>
</evidence>
<dbReference type="GO" id="GO:0009088">
    <property type="term" value="P:threonine biosynthetic process"/>
    <property type="evidence" value="ECO:0007669"/>
    <property type="project" value="UniProtKB-UniPathway"/>
</dbReference>
<dbReference type="InterPro" id="IPR036291">
    <property type="entry name" value="NAD(P)-bd_dom_sf"/>
</dbReference>
<evidence type="ECO:0000256" key="6">
    <source>
        <dbReference type="ARBA" id="ARBA00011738"/>
    </source>
</evidence>
<dbReference type="PANTHER" id="PTHR46278">
    <property type="entry name" value="DEHYDROGENASE, PUTATIVE-RELATED"/>
    <property type="match status" value="1"/>
</dbReference>
<evidence type="ECO:0000256" key="14">
    <source>
        <dbReference type="ARBA" id="ARBA00023167"/>
    </source>
</evidence>
<dbReference type="NCBIfam" id="TIGR01745">
    <property type="entry name" value="asd_gamma"/>
    <property type="match status" value="1"/>
</dbReference>
<dbReference type="Gene3D" id="3.30.360.10">
    <property type="entry name" value="Dihydrodipicolinate Reductase, domain 2"/>
    <property type="match status" value="1"/>
</dbReference>
<gene>
    <name evidence="19" type="primary">asd</name>
    <name evidence="19" type="ORF">EVB02_04190</name>
</gene>
<comment type="similarity">
    <text evidence="5">Belongs to the aspartate-semialdehyde dehydrogenase family.</text>
</comment>
<dbReference type="GO" id="GO:0009089">
    <property type="term" value="P:lysine biosynthetic process via diaminopimelate"/>
    <property type="evidence" value="ECO:0007669"/>
    <property type="project" value="UniProtKB-UniRule"/>
</dbReference>
<name>A0A520LJR0_9GAMM</name>
<dbReference type="GO" id="GO:0050661">
    <property type="term" value="F:NADP binding"/>
    <property type="evidence" value="ECO:0007669"/>
    <property type="project" value="InterPro"/>
</dbReference>
<evidence type="ECO:0000256" key="12">
    <source>
        <dbReference type="ARBA" id="ARBA00023002"/>
    </source>
</evidence>
<evidence type="ECO:0000259" key="18">
    <source>
        <dbReference type="SMART" id="SM00859"/>
    </source>
</evidence>
<dbReference type="CDD" id="cd23938">
    <property type="entry name" value="ASADH_C_bac_like"/>
    <property type="match status" value="1"/>
</dbReference>
<dbReference type="GO" id="GO:0046983">
    <property type="term" value="F:protein dimerization activity"/>
    <property type="evidence" value="ECO:0007669"/>
    <property type="project" value="InterPro"/>
</dbReference>
<dbReference type="Pfam" id="PF01118">
    <property type="entry name" value="Semialdhyde_dh"/>
    <property type="match status" value="1"/>
</dbReference>
<keyword evidence="14" id="KW-0486">Methionine biosynthesis</keyword>
<evidence type="ECO:0000256" key="4">
    <source>
        <dbReference type="ARBA" id="ARBA00005097"/>
    </source>
</evidence>
<sequence length="372" mass="41125">MVKVGFIGWRGMVGSVLLSRMIEEGDFKLIEPVFFSTSQVGQISPDIGQSTDKLHDANSLEELESMDIILSCQGSAFTENIHPQLRKTGWKGYWIDAASSLRKSNSSIIILDPVNLSRIEHAIKIGVKDFVGGNCTVSLMLMAINGLFCEKLIDWVSSMTYQAASGAGASSMEELVKQMFQIGKFTNIDFSKLPSAILGLDKQVTQFMNGNKIAKENFGYPLAGNVLPYIDSELSNGQSREEWKNQFETNKILGTTDKPIPLDGICVRVGSMRCHSQALTIKLNKSVAINEIENLIENSNPWVKLVPNTREHSLSELTPSAVAGKLDIPVGRLRKMNMGEQYLSVFTSGDQLLWGASEPLRRMLKIIVQKGY</sequence>
<keyword evidence="11" id="KW-0220">Diaminopimelate biosynthesis</keyword>
<evidence type="ECO:0000256" key="5">
    <source>
        <dbReference type="ARBA" id="ARBA00010584"/>
    </source>
</evidence>
<dbReference type="SMART" id="SM00859">
    <property type="entry name" value="Semialdhyde_dh"/>
    <property type="match status" value="1"/>
</dbReference>
<dbReference type="Pfam" id="PF02774">
    <property type="entry name" value="Semialdhyde_dhC"/>
    <property type="match status" value="1"/>
</dbReference>
<dbReference type="GO" id="GO:0051287">
    <property type="term" value="F:NAD binding"/>
    <property type="evidence" value="ECO:0007669"/>
    <property type="project" value="InterPro"/>
</dbReference>
<protein>
    <recommendedName>
        <fullName evidence="7 16">Aspartate-semialdehyde dehydrogenase</fullName>
        <ecNumber evidence="7 16">1.2.1.11</ecNumber>
    </recommendedName>
</protein>
<dbReference type="InterPro" id="IPR011534">
    <property type="entry name" value="Asp_ADH_gamma-type"/>
</dbReference>
<dbReference type="PANTHER" id="PTHR46278:SF4">
    <property type="entry name" value="ASPARTATE-SEMIALDEHYDE DEHYDROGENASE"/>
    <property type="match status" value="1"/>
</dbReference>
<dbReference type="UniPathway" id="UPA00050">
    <property type="reaction ID" value="UER00463"/>
</dbReference>
<evidence type="ECO:0000256" key="7">
    <source>
        <dbReference type="ARBA" id="ARBA00013120"/>
    </source>
</evidence>
<evidence type="ECO:0000256" key="9">
    <source>
        <dbReference type="ARBA" id="ARBA00022697"/>
    </source>
</evidence>
<evidence type="ECO:0000256" key="10">
    <source>
        <dbReference type="ARBA" id="ARBA00022857"/>
    </source>
</evidence>
<proteinExistence type="inferred from homology"/>
<feature type="domain" description="Semialdehyde dehydrogenase NAD-binding" evidence="18">
    <location>
        <begin position="3"/>
        <end position="122"/>
    </location>
</feature>
<dbReference type="SUPFAM" id="SSF55347">
    <property type="entry name" value="Glyceraldehyde-3-phosphate dehydrogenase-like, C-terminal domain"/>
    <property type="match status" value="1"/>
</dbReference>
<dbReference type="NCBIfam" id="NF005144">
    <property type="entry name" value="PRK06598.1"/>
    <property type="match status" value="1"/>
</dbReference>
<evidence type="ECO:0000313" key="19">
    <source>
        <dbReference type="EMBL" id="RZO03707.1"/>
    </source>
</evidence>
<keyword evidence="10" id="KW-0521">NADP</keyword>
<dbReference type="InterPro" id="IPR000534">
    <property type="entry name" value="Semialdehyde_DH_NAD-bd"/>
</dbReference>
<dbReference type="GO" id="GO:0004073">
    <property type="term" value="F:aspartate-semialdehyde dehydrogenase activity"/>
    <property type="evidence" value="ECO:0007669"/>
    <property type="project" value="UniProtKB-UniRule"/>
</dbReference>
<evidence type="ECO:0000256" key="2">
    <source>
        <dbReference type="ARBA" id="ARBA00005021"/>
    </source>
</evidence>
<dbReference type="InterPro" id="IPR000319">
    <property type="entry name" value="Asp-semialdehyde_DH_CS"/>
</dbReference>
<dbReference type="Gene3D" id="3.40.50.720">
    <property type="entry name" value="NAD(P)-binding Rossmann-like Domain"/>
    <property type="match status" value="1"/>
</dbReference>
<feature type="active site" description="Acyl-thioester intermediate" evidence="17">
    <location>
        <position position="135"/>
    </location>
</feature>
<comment type="pathway">
    <text evidence="2">Amino-acid biosynthesis; L-methionine biosynthesis via de novo pathway; L-homoserine from L-aspartate: step 2/3.</text>
</comment>
<dbReference type="PROSITE" id="PS01103">
    <property type="entry name" value="ASD"/>
    <property type="match status" value="1"/>
</dbReference>
<dbReference type="AlphaFoldDB" id="A0A520LJR0"/>
<dbReference type="UniPathway" id="UPA00034">
    <property type="reaction ID" value="UER00016"/>
</dbReference>
<dbReference type="InterPro" id="IPR012280">
    <property type="entry name" value="Semialdhyde_DH_dimer_dom"/>
</dbReference>
<evidence type="ECO:0000313" key="20">
    <source>
        <dbReference type="Proteomes" id="UP000318148"/>
    </source>
</evidence>
<comment type="caution">
    <text evidence="19">The sequence shown here is derived from an EMBL/GenBank/DDBJ whole genome shotgun (WGS) entry which is preliminary data.</text>
</comment>
<keyword evidence="12 19" id="KW-0560">Oxidoreductase</keyword>
<comment type="pathway">
    <text evidence="4">Amino-acid biosynthesis; L-threonine biosynthesis; L-threonine from L-aspartate: step 2/5.</text>
</comment>
<evidence type="ECO:0000256" key="17">
    <source>
        <dbReference type="PIRSR" id="PIRSR000148-1"/>
    </source>
</evidence>
<evidence type="ECO:0000256" key="16">
    <source>
        <dbReference type="NCBIfam" id="TIGR01745"/>
    </source>
</evidence>
<keyword evidence="13" id="KW-0457">Lysine biosynthesis</keyword>
<keyword evidence="8" id="KW-0028">Amino-acid biosynthesis</keyword>
<accession>A0A520LJR0</accession>
<dbReference type="PIRSF" id="PIRSF000148">
    <property type="entry name" value="ASA_dh"/>
    <property type="match status" value="1"/>
</dbReference>
<dbReference type="GO" id="GO:0009097">
    <property type="term" value="P:isoleucine biosynthetic process"/>
    <property type="evidence" value="ECO:0007669"/>
    <property type="project" value="InterPro"/>
</dbReference>
<dbReference type="CDD" id="cd02314">
    <property type="entry name" value="VcASADH1_like_N"/>
    <property type="match status" value="1"/>
</dbReference>
<dbReference type="GO" id="GO:0019877">
    <property type="term" value="P:diaminopimelate biosynthetic process"/>
    <property type="evidence" value="ECO:0007669"/>
    <property type="project" value="UniProtKB-KW"/>
</dbReference>
<dbReference type="UniPathway" id="UPA00051">
    <property type="reaction ID" value="UER00464"/>
</dbReference>
<comment type="function">
    <text evidence="1">Catalyzes the NADPH-dependent formation of L-aspartate-semialdehyde (L-ASA) by the reductive dephosphorylation of L-aspartyl-4-phosphate.</text>
</comment>
<comment type="pathway">
    <text evidence="3">Amino-acid biosynthesis; L-lysine biosynthesis via DAP pathway; (S)-tetrahydrodipicolinate from L-aspartate: step 2/4.</text>
</comment>
<dbReference type="EC" id="1.2.1.11" evidence="7 16"/>
<evidence type="ECO:0000256" key="8">
    <source>
        <dbReference type="ARBA" id="ARBA00022605"/>
    </source>
</evidence>
<organism evidence="19 20">
    <name type="scientific">SAR92 clade bacterium</name>
    <dbReference type="NCBI Taxonomy" id="2315479"/>
    <lineage>
        <taxon>Bacteria</taxon>
        <taxon>Pseudomonadati</taxon>
        <taxon>Pseudomonadota</taxon>
        <taxon>Gammaproteobacteria</taxon>
        <taxon>Cellvibrionales</taxon>
        <taxon>Porticoccaceae</taxon>
        <taxon>SAR92 clade</taxon>
    </lineage>
</organism>
<dbReference type="SUPFAM" id="SSF51735">
    <property type="entry name" value="NAD(P)-binding Rossmann-fold domains"/>
    <property type="match status" value="1"/>
</dbReference>
<dbReference type="GO" id="GO:0009086">
    <property type="term" value="P:methionine biosynthetic process"/>
    <property type="evidence" value="ECO:0007669"/>
    <property type="project" value="UniProtKB-KW"/>
</dbReference>
<evidence type="ECO:0000256" key="13">
    <source>
        <dbReference type="ARBA" id="ARBA00023154"/>
    </source>
</evidence>
<dbReference type="Proteomes" id="UP000318148">
    <property type="component" value="Unassembled WGS sequence"/>
</dbReference>
<evidence type="ECO:0000256" key="1">
    <source>
        <dbReference type="ARBA" id="ARBA00002492"/>
    </source>
</evidence>
<comment type="catalytic activity">
    <reaction evidence="15">
        <text>L-aspartate 4-semialdehyde + phosphate + NADP(+) = 4-phospho-L-aspartate + NADPH + H(+)</text>
        <dbReference type="Rhea" id="RHEA:24284"/>
        <dbReference type="ChEBI" id="CHEBI:15378"/>
        <dbReference type="ChEBI" id="CHEBI:43474"/>
        <dbReference type="ChEBI" id="CHEBI:57535"/>
        <dbReference type="ChEBI" id="CHEBI:57783"/>
        <dbReference type="ChEBI" id="CHEBI:58349"/>
        <dbReference type="ChEBI" id="CHEBI:537519"/>
        <dbReference type="EC" id="1.2.1.11"/>
    </reaction>
</comment>
<feature type="active site" description="Proton acceptor" evidence="17">
    <location>
        <position position="275"/>
    </location>
</feature>
<evidence type="ECO:0000256" key="11">
    <source>
        <dbReference type="ARBA" id="ARBA00022915"/>
    </source>
</evidence>
<keyword evidence="9" id="KW-0791">Threonine biosynthesis</keyword>